<keyword evidence="9" id="KW-0999">Mitochondrion inner membrane</keyword>
<keyword evidence="15" id="KW-0195">Cyclin</keyword>
<keyword evidence="7" id="KW-0479">Metal-binding</keyword>
<sequence length="959" mass="106339">MSANYWDSTQRRFWQFTKDQLTTMRQKLEDDNAELVRMFPLPQQRHLNIYFNQQLIRLAKRLTIRQQSMATAQVYMKRFYSKVEIRRTNPYLVIATAIYLACKMEESPQHIRLIVTEARQMWGDLVAIDTSKLGECEFFMISEMRSQLIVHQPYRSIIALRSDLSLVEEEVQLARSVVNDHYMTDLPLLYAPHIIALVAILLALVLRPNNSAPGQNASGAAAAAGLAAAQQALMRAQGQSAQGGTPEPGAAEPKEKQHQARVSRVQRFAAWLVESNVEIASMVDATQEIISFYECYEQYNDKLTREQINSASRARDVRRYLAGARYAAIAAAAIIVMSVSKLVSEVEHGLGESQNQRDARVEELWASLEPDQTGELTLKGLQKGLRRIDHPMKNADEMLKRIVADVDKNSDGRIQYDEFRKFVEKAERQLFALFRSIDKDGNGKLDKTELQTAFKNVGLTLSKRRLAEFFDDMDLNNDGYVSFDEWRNFLLFMPPHSHDSQLHAVLDFYYSVVSVTPEGDSIVSEETLEGLGTDGFRSLFITLFGSLLRVAFSFDYSRVPVDRTPANTTASSTLDEAPASTEKMATVAAVPYPNYDNYDDPPAEISPEMAESLSEHVGAGTHGQTTGVSTVHKKFRLTQFVPDPGYFVAGAIAGGVSRTATAPLDRLKVYLLVNTTRSSETALAAFKQGRPLAALGNAARPFSDGIKDLIKSGGLRSLFAGNGLNVVKIMPETAIKFGSYEAAKRALANFEGHGDVKKLSSWSKFTAGGLAGMIAQASVYPLDTLKFRLQCETVKDGLQGLALVRQTATKMIADGGVLSAYRGLTMGLVGMFPYSAIDMGTFELLKKSYKSYYAKRESMHEDDVKLGNIATGIIGATSGAFGASVVYPLNVVRTRLQTQGTVMHPATYTGIWDVTKKTIQREGYRGLYKGLTPNLLKVAPALSITWVVYENSKRMLGLS</sequence>
<feature type="domain" description="EF-hand" evidence="17">
    <location>
        <begin position="425"/>
        <end position="460"/>
    </location>
</feature>
<dbReference type="SMART" id="SM00054">
    <property type="entry name" value="EFh"/>
    <property type="match status" value="4"/>
</dbReference>
<evidence type="ECO:0000256" key="4">
    <source>
        <dbReference type="ARBA" id="ARBA00021935"/>
    </source>
</evidence>
<dbReference type="InterPro" id="IPR013763">
    <property type="entry name" value="Cyclin-like_dom"/>
</dbReference>
<accession>A0A8H4XJI9</accession>
<dbReference type="InterPro" id="IPR023395">
    <property type="entry name" value="MCP_dom_sf"/>
</dbReference>
<dbReference type="EMBL" id="JABEYC010000522">
    <property type="protein sequence ID" value="KAF4976557.1"/>
    <property type="molecule type" value="Genomic_DNA"/>
</dbReference>
<feature type="domain" description="EF-hand" evidence="17">
    <location>
        <begin position="394"/>
        <end position="424"/>
    </location>
</feature>
<evidence type="ECO:0000256" key="2">
    <source>
        <dbReference type="ARBA" id="ARBA00004448"/>
    </source>
</evidence>
<keyword evidence="19" id="KW-1185">Reference proteome</keyword>
<comment type="caution">
    <text evidence="18">The sequence shown here is derived from an EMBL/GenBank/DDBJ whole genome shotgun (WGS) entry which is preliminary data.</text>
</comment>
<keyword evidence="10" id="KW-0106">Calcium</keyword>
<feature type="repeat" description="Solcar" evidence="14">
    <location>
        <begin position="641"/>
        <end position="746"/>
    </location>
</feature>
<dbReference type="InterPro" id="IPR011992">
    <property type="entry name" value="EF-hand-dom_pair"/>
</dbReference>
<evidence type="ECO:0000256" key="7">
    <source>
        <dbReference type="ARBA" id="ARBA00022723"/>
    </source>
</evidence>
<evidence type="ECO:0000256" key="16">
    <source>
        <dbReference type="SAM" id="MobiDB-lite"/>
    </source>
</evidence>
<dbReference type="PANTHER" id="PTHR24089">
    <property type="entry name" value="SOLUTE CARRIER FAMILY 25"/>
    <property type="match status" value="1"/>
</dbReference>
<dbReference type="Pfam" id="PF00134">
    <property type="entry name" value="Cyclin_N"/>
    <property type="match status" value="1"/>
</dbReference>
<evidence type="ECO:0000256" key="15">
    <source>
        <dbReference type="RuleBase" id="RU000383"/>
    </source>
</evidence>
<comment type="function">
    <text evidence="1">Mitochondrial transporter that mediates uptake of thiamine pyrophosphate (ThPP) into mitochondria.</text>
</comment>
<dbReference type="Proteomes" id="UP000635477">
    <property type="component" value="Unassembled WGS sequence"/>
</dbReference>
<evidence type="ECO:0000256" key="1">
    <source>
        <dbReference type="ARBA" id="ARBA00002238"/>
    </source>
</evidence>
<dbReference type="InterPro" id="IPR018247">
    <property type="entry name" value="EF_Hand_1_Ca_BS"/>
</dbReference>
<dbReference type="Pfam" id="PF00153">
    <property type="entry name" value="Mito_carr"/>
    <property type="match status" value="3"/>
</dbReference>
<dbReference type="GO" id="GO:0005509">
    <property type="term" value="F:calcium ion binding"/>
    <property type="evidence" value="ECO:0007669"/>
    <property type="project" value="InterPro"/>
</dbReference>
<dbReference type="FunFam" id="1.50.40.10:FF:000016">
    <property type="entry name" value="Solute carrier family 25 member 23"/>
    <property type="match status" value="1"/>
</dbReference>
<proteinExistence type="inferred from homology"/>
<dbReference type="CDD" id="cd20513">
    <property type="entry name" value="CYCLIN_CCNC_rpt1"/>
    <property type="match status" value="1"/>
</dbReference>
<name>A0A8H4XJI9_9HYPO</name>
<feature type="domain" description="EF-hand" evidence="17">
    <location>
        <begin position="461"/>
        <end position="496"/>
    </location>
</feature>
<organism evidence="18 19">
    <name type="scientific">Fusarium zealandicum</name>
    <dbReference type="NCBI Taxonomy" id="1053134"/>
    <lineage>
        <taxon>Eukaryota</taxon>
        <taxon>Fungi</taxon>
        <taxon>Dikarya</taxon>
        <taxon>Ascomycota</taxon>
        <taxon>Pezizomycotina</taxon>
        <taxon>Sordariomycetes</taxon>
        <taxon>Hypocreomycetidae</taxon>
        <taxon>Hypocreales</taxon>
        <taxon>Nectriaceae</taxon>
        <taxon>Fusarium</taxon>
        <taxon>Fusarium staphyleae species complex</taxon>
    </lineage>
</organism>
<comment type="similarity">
    <text evidence="15">Belongs to the cyclin family.</text>
</comment>
<evidence type="ECO:0000256" key="6">
    <source>
        <dbReference type="ARBA" id="ARBA00022692"/>
    </source>
</evidence>
<dbReference type="SUPFAM" id="SSF103506">
    <property type="entry name" value="Mitochondrial carrier"/>
    <property type="match status" value="1"/>
</dbReference>
<reference evidence="18" key="2">
    <citation type="submission" date="2020-05" db="EMBL/GenBank/DDBJ databases">
        <authorList>
            <person name="Kim H.-S."/>
            <person name="Proctor R.H."/>
            <person name="Brown D.W."/>
        </authorList>
    </citation>
    <scope>NUCLEOTIDE SEQUENCE</scope>
    <source>
        <strain evidence="18">NRRL 22465</strain>
    </source>
</reference>
<evidence type="ECO:0000313" key="18">
    <source>
        <dbReference type="EMBL" id="KAF4976557.1"/>
    </source>
</evidence>
<comment type="subcellular location">
    <subcellularLocation>
        <location evidence="2">Mitochondrion inner membrane</location>
        <topology evidence="2">Multi-pass membrane protein</topology>
    </subcellularLocation>
</comment>
<evidence type="ECO:0000256" key="12">
    <source>
        <dbReference type="ARBA" id="ARBA00023128"/>
    </source>
</evidence>
<dbReference type="InterPro" id="IPR018108">
    <property type="entry name" value="MCP_transmembrane"/>
</dbReference>
<keyword evidence="13 14" id="KW-0472">Membrane</keyword>
<dbReference type="SUPFAM" id="SSF47954">
    <property type="entry name" value="Cyclin-like"/>
    <property type="match status" value="2"/>
</dbReference>
<evidence type="ECO:0000256" key="9">
    <source>
        <dbReference type="ARBA" id="ARBA00022792"/>
    </source>
</evidence>
<evidence type="ECO:0000256" key="11">
    <source>
        <dbReference type="ARBA" id="ARBA00022989"/>
    </source>
</evidence>
<protein>
    <recommendedName>
        <fullName evidence="4">Mitochondrial thiamine pyrophosphate carrier 1</fullName>
    </recommendedName>
</protein>
<gene>
    <name evidence="18" type="ORF">FZEAL_6791</name>
</gene>
<evidence type="ECO:0000256" key="10">
    <source>
        <dbReference type="ARBA" id="ARBA00022837"/>
    </source>
</evidence>
<comment type="similarity">
    <text evidence="3">Belongs to the mitochondrial carrier (TC 2.A.29) family.</text>
</comment>
<dbReference type="GO" id="GO:0055085">
    <property type="term" value="P:transmembrane transport"/>
    <property type="evidence" value="ECO:0007669"/>
    <property type="project" value="InterPro"/>
</dbReference>
<dbReference type="Gene3D" id="1.10.472.10">
    <property type="entry name" value="Cyclin-like"/>
    <property type="match status" value="2"/>
</dbReference>
<evidence type="ECO:0000313" key="19">
    <source>
        <dbReference type="Proteomes" id="UP000635477"/>
    </source>
</evidence>
<dbReference type="OrthoDB" id="270584at2759"/>
<dbReference type="CDD" id="cd00051">
    <property type="entry name" value="EFh"/>
    <property type="match status" value="1"/>
</dbReference>
<dbReference type="PROSITE" id="PS00018">
    <property type="entry name" value="EF_HAND_1"/>
    <property type="match status" value="2"/>
</dbReference>
<dbReference type="Gene3D" id="1.50.40.10">
    <property type="entry name" value="Mitochondrial carrier domain"/>
    <property type="match status" value="1"/>
</dbReference>
<evidence type="ECO:0000259" key="17">
    <source>
        <dbReference type="PROSITE" id="PS50222"/>
    </source>
</evidence>
<dbReference type="AlphaFoldDB" id="A0A8H4XJI9"/>
<dbReference type="InterPro" id="IPR002048">
    <property type="entry name" value="EF_hand_dom"/>
</dbReference>
<dbReference type="GO" id="GO:0005743">
    <property type="term" value="C:mitochondrial inner membrane"/>
    <property type="evidence" value="ECO:0007669"/>
    <property type="project" value="UniProtKB-SubCell"/>
</dbReference>
<dbReference type="SUPFAM" id="SSF47473">
    <property type="entry name" value="EF-hand"/>
    <property type="match status" value="1"/>
</dbReference>
<dbReference type="SMART" id="SM00385">
    <property type="entry name" value="CYCLIN"/>
    <property type="match status" value="1"/>
</dbReference>
<feature type="region of interest" description="Disordered" evidence="16">
    <location>
        <begin position="237"/>
        <end position="258"/>
    </location>
</feature>
<evidence type="ECO:0000256" key="5">
    <source>
        <dbReference type="ARBA" id="ARBA00022448"/>
    </source>
</evidence>
<reference evidence="18" key="1">
    <citation type="journal article" date="2020" name="BMC Genomics">
        <title>Correction to: Identification and distribution of gene clusters required for synthesis of sphingolipid metabolism inhibitors in diverse species of the filamentous fungus Fusarium.</title>
        <authorList>
            <person name="Kim H.S."/>
            <person name="Lohmar J.M."/>
            <person name="Busman M."/>
            <person name="Brown D.W."/>
            <person name="Naumann T.A."/>
            <person name="Divon H.H."/>
            <person name="Lysoe E."/>
            <person name="Uhlig S."/>
            <person name="Proctor R.H."/>
        </authorList>
    </citation>
    <scope>NUCLEOTIDE SEQUENCE</scope>
    <source>
        <strain evidence="18">NRRL 22465</strain>
    </source>
</reference>
<keyword evidence="11" id="KW-1133">Transmembrane helix</keyword>
<dbReference type="InterPro" id="IPR002067">
    <property type="entry name" value="MCP"/>
</dbReference>
<dbReference type="PROSITE" id="PS50222">
    <property type="entry name" value="EF_HAND_2"/>
    <property type="match status" value="3"/>
</dbReference>
<evidence type="ECO:0000256" key="13">
    <source>
        <dbReference type="ARBA" id="ARBA00023136"/>
    </source>
</evidence>
<dbReference type="Gene3D" id="1.10.238.10">
    <property type="entry name" value="EF-hand"/>
    <property type="match status" value="1"/>
</dbReference>
<keyword evidence="5" id="KW-0813">Transport</keyword>
<evidence type="ECO:0000256" key="8">
    <source>
        <dbReference type="ARBA" id="ARBA00022737"/>
    </source>
</evidence>
<evidence type="ECO:0000256" key="14">
    <source>
        <dbReference type="PROSITE-ProRule" id="PRU00282"/>
    </source>
</evidence>
<evidence type="ECO:0000256" key="3">
    <source>
        <dbReference type="ARBA" id="ARBA00006375"/>
    </source>
</evidence>
<keyword evidence="8" id="KW-0677">Repeat</keyword>
<feature type="repeat" description="Solcar" evidence="14">
    <location>
        <begin position="866"/>
        <end position="955"/>
    </location>
</feature>
<keyword evidence="12" id="KW-0496">Mitochondrion</keyword>
<dbReference type="PRINTS" id="PR00926">
    <property type="entry name" value="MITOCARRIER"/>
</dbReference>
<dbReference type="Pfam" id="PF13499">
    <property type="entry name" value="EF-hand_7"/>
    <property type="match status" value="2"/>
</dbReference>
<dbReference type="PROSITE" id="PS50920">
    <property type="entry name" value="SOLCAR"/>
    <property type="match status" value="3"/>
</dbReference>
<feature type="repeat" description="Solcar" evidence="14">
    <location>
        <begin position="759"/>
        <end position="848"/>
    </location>
</feature>
<dbReference type="InterPro" id="IPR006671">
    <property type="entry name" value="Cyclin_N"/>
</dbReference>
<dbReference type="InterPro" id="IPR036915">
    <property type="entry name" value="Cyclin-like_sf"/>
</dbReference>
<keyword evidence="6 14" id="KW-0812">Transmembrane</keyword>